<accession>A0A8H6INQ8</accession>
<proteinExistence type="predicted"/>
<dbReference type="EMBL" id="WIGM01001795">
    <property type="protein sequence ID" value="KAF6789023.1"/>
    <property type="molecule type" value="Genomic_DNA"/>
</dbReference>
<dbReference type="InterPro" id="IPR046529">
    <property type="entry name" value="DUF6594"/>
</dbReference>
<gene>
    <name evidence="3" type="ORF">CMUS01_16360</name>
</gene>
<feature type="transmembrane region" description="Helical" evidence="1">
    <location>
        <begin position="207"/>
        <end position="227"/>
    </location>
</feature>
<reference evidence="3" key="1">
    <citation type="journal article" date="2020" name="Phytopathology">
        <title>Genome Sequence Resources of Colletotrichum truncatum, C. plurivorum, C. musicola, and C. sojae: Four Species Pathogenic to Soybean (Glycine max).</title>
        <authorList>
            <person name="Rogerio F."/>
            <person name="Boufleur T.R."/>
            <person name="Ciampi-Guillardi M."/>
            <person name="Sukno S.A."/>
            <person name="Thon M.R."/>
            <person name="Massola Junior N.S."/>
            <person name="Baroncelli R."/>
        </authorList>
    </citation>
    <scope>NUCLEOTIDE SEQUENCE</scope>
    <source>
        <strain evidence="3">LFN0074</strain>
    </source>
</reference>
<keyword evidence="4" id="KW-1185">Reference proteome</keyword>
<dbReference type="AlphaFoldDB" id="A0A8H6INQ8"/>
<protein>
    <submittedName>
        <fullName evidence="3">Phytase</fullName>
    </submittedName>
</protein>
<organism evidence="3 4">
    <name type="scientific">Colletotrichum musicola</name>
    <dbReference type="NCBI Taxonomy" id="2175873"/>
    <lineage>
        <taxon>Eukaryota</taxon>
        <taxon>Fungi</taxon>
        <taxon>Dikarya</taxon>
        <taxon>Ascomycota</taxon>
        <taxon>Pezizomycotina</taxon>
        <taxon>Sordariomycetes</taxon>
        <taxon>Hypocreomycetidae</taxon>
        <taxon>Glomerellales</taxon>
        <taxon>Glomerellaceae</taxon>
        <taxon>Colletotrichum</taxon>
        <taxon>Colletotrichum orchidearum species complex</taxon>
    </lineage>
</organism>
<feature type="domain" description="DUF6594" evidence="2">
    <location>
        <begin position="2"/>
        <end position="237"/>
    </location>
</feature>
<name>A0A8H6INQ8_9PEZI</name>
<dbReference type="OrthoDB" id="3533814at2759"/>
<comment type="caution">
    <text evidence="3">The sequence shown here is derived from an EMBL/GenBank/DDBJ whole genome shotgun (WGS) entry which is preliminary data.</text>
</comment>
<evidence type="ECO:0000313" key="4">
    <source>
        <dbReference type="Proteomes" id="UP000639643"/>
    </source>
</evidence>
<dbReference type="PANTHER" id="PTHR34502">
    <property type="entry name" value="DUF6594 DOMAIN-CONTAINING PROTEIN-RELATED"/>
    <property type="match status" value="1"/>
</dbReference>
<evidence type="ECO:0000256" key="1">
    <source>
        <dbReference type="SAM" id="Phobius"/>
    </source>
</evidence>
<feature type="transmembrane region" description="Helical" evidence="1">
    <location>
        <begin position="176"/>
        <end position="200"/>
    </location>
</feature>
<keyword evidence="1" id="KW-0472">Membrane</keyword>
<sequence>MFILRRFDTAHTRLLLHLQDQVSWLEKSLESVEESRNNEKVKIGKEDSARDDAEAEQILEKMRTKLENYALTDNLLCNYLQLRNRAPAPDLNIQNVKTWLENRNQPIHIEEVDFVNQGDLISLASSKKPVLRRAFEQNVLARTSGLWELFPAGPKRRRGKDDVSTTLQGDDGRVDLVARIAVFIVVLSMLIAPLWALAYMHEMKGKLGVITAFTLVLLVFLASGTTARPFEVLAATAGQDPFPLSTK</sequence>
<keyword evidence="1" id="KW-1133">Transmembrane helix</keyword>
<dbReference type="PANTHER" id="PTHR34502:SF4">
    <property type="entry name" value="DUF6594 DOMAIN-CONTAINING PROTEIN"/>
    <property type="match status" value="1"/>
</dbReference>
<evidence type="ECO:0000313" key="3">
    <source>
        <dbReference type="EMBL" id="KAF6789023.1"/>
    </source>
</evidence>
<evidence type="ECO:0000259" key="2">
    <source>
        <dbReference type="Pfam" id="PF20237"/>
    </source>
</evidence>
<keyword evidence="1" id="KW-0812">Transmembrane</keyword>
<dbReference type="Pfam" id="PF20237">
    <property type="entry name" value="DUF6594"/>
    <property type="match status" value="1"/>
</dbReference>
<dbReference type="Proteomes" id="UP000639643">
    <property type="component" value="Unassembled WGS sequence"/>
</dbReference>